<evidence type="ECO:0000256" key="4">
    <source>
        <dbReference type="ARBA" id="ARBA00022801"/>
    </source>
</evidence>
<evidence type="ECO:0000256" key="6">
    <source>
        <dbReference type="ARBA" id="ARBA00022833"/>
    </source>
</evidence>
<dbReference type="InterPro" id="IPR011059">
    <property type="entry name" value="Metal-dep_hydrolase_composite"/>
</dbReference>
<dbReference type="GO" id="GO:0005737">
    <property type="term" value="C:cytoplasm"/>
    <property type="evidence" value="ECO:0007669"/>
    <property type="project" value="UniProtKB-UniRule"/>
</dbReference>
<dbReference type="PANTHER" id="PTHR42752">
    <property type="entry name" value="IMIDAZOLONEPROPIONASE"/>
    <property type="match status" value="1"/>
</dbReference>
<evidence type="ECO:0000256" key="5">
    <source>
        <dbReference type="ARBA" id="ARBA00022808"/>
    </source>
</evidence>
<protein>
    <recommendedName>
        <fullName evidence="2 8">Imidazolonepropionase</fullName>
        <ecNumber evidence="2 8">3.5.2.7</ecNumber>
    </recommendedName>
</protein>
<evidence type="ECO:0000256" key="8">
    <source>
        <dbReference type="NCBIfam" id="TIGR01224"/>
    </source>
</evidence>
<organism evidence="10 12">
    <name type="scientific">Candidatus Sysuiplasma superficiale</name>
    <dbReference type="NCBI Taxonomy" id="2823368"/>
    <lineage>
        <taxon>Archaea</taxon>
        <taxon>Methanobacteriati</taxon>
        <taxon>Thermoplasmatota</taxon>
        <taxon>Thermoplasmata</taxon>
        <taxon>Candidatus Sysuiplasmatales</taxon>
        <taxon>Candidatus Sysuiplasmataceae</taxon>
        <taxon>Candidatus Sysuiplasma</taxon>
    </lineage>
</organism>
<dbReference type="AlphaFoldDB" id="A0A8J8CAM8"/>
<comment type="caution">
    <text evidence="10">The sequence shown here is derived from an EMBL/GenBank/DDBJ whole genome shotgun (WGS) entry which is preliminary data.</text>
</comment>
<dbReference type="Gene3D" id="3.20.20.140">
    <property type="entry name" value="Metal-dependent hydrolases"/>
    <property type="match status" value="1"/>
</dbReference>
<accession>A0A8J8CAM8</accession>
<dbReference type="NCBIfam" id="TIGR01224">
    <property type="entry name" value="hutI"/>
    <property type="match status" value="1"/>
</dbReference>
<evidence type="ECO:0000256" key="1">
    <source>
        <dbReference type="ARBA" id="ARBA00005023"/>
    </source>
</evidence>
<dbReference type="GO" id="GO:0019556">
    <property type="term" value="P:L-histidine catabolic process to glutamate and formamide"/>
    <property type="evidence" value="ECO:0007669"/>
    <property type="project" value="UniProtKB-UniRule"/>
</dbReference>
<dbReference type="PANTHER" id="PTHR42752:SF1">
    <property type="entry name" value="IMIDAZOLONEPROPIONASE-RELATED"/>
    <property type="match status" value="1"/>
</dbReference>
<dbReference type="Proteomes" id="UP000750197">
    <property type="component" value="Unassembled WGS sequence"/>
</dbReference>
<evidence type="ECO:0000313" key="10">
    <source>
        <dbReference type="EMBL" id="MBX8631304.1"/>
    </source>
</evidence>
<dbReference type="InterPro" id="IPR006680">
    <property type="entry name" value="Amidohydro-rel"/>
</dbReference>
<dbReference type="SUPFAM" id="SSF51338">
    <property type="entry name" value="Composite domain of metallo-dependent hydrolases"/>
    <property type="match status" value="1"/>
</dbReference>
<dbReference type="Proteomes" id="UP000716004">
    <property type="component" value="Unassembled WGS sequence"/>
</dbReference>
<dbReference type="InterPro" id="IPR032466">
    <property type="entry name" value="Metal_Hydrolase"/>
</dbReference>
<comment type="pathway">
    <text evidence="1">Amino-acid degradation.</text>
</comment>
<sequence>MKADLLIECGQMVTPSGSGPKCGEQMNDLLVVDGAAIAVREGNVIDFGRKGEMENRYGGKRRDVGDSVVCPAFVDCHSHVVFSGSRENELSRKLRGATYMEILREGGGILSTVRSSRAADETSILRESMGRAAAMLRNGVTCLEAKSGYGLNLEQELKLLRVAGMMNSGLQRVVPVYLGAHAIPPERSREEYVDEIVKKHLPAVIEGRYSGICDIFVEEGAFTPDDAVQILLSAKKLGFAITAHVDEFKCSGAAETISSLGASSLSHLAHTPRSSFSTLAENGTIGIILPSTPLFSMSRVFPDASGMVSEGMAIAVGTDLSPNSWNESMMLSALLSVYDCGLSQEAAITATTLNAACAIGVAGERGSIEKGKRADILCLDIDSYRKMFYRHSDSIIKHVYSGGMEVFSPSSA</sequence>
<keyword evidence="7" id="KW-0408">Iron</keyword>
<proteinExistence type="predicted"/>
<evidence type="ECO:0000256" key="3">
    <source>
        <dbReference type="ARBA" id="ARBA00022723"/>
    </source>
</evidence>
<keyword evidence="5" id="KW-0369">Histidine metabolism</keyword>
<dbReference type="GO" id="GO:0046872">
    <property type="term" value="F:metal ion binding"/>
    <property type="evidence" value="ECO:0007669"/>
    <property type="project" value="UniProtKB-KW"/>
</dbReference>
<dbReference type="Pfam" id="PF01979">
    <property type="entry name" value="Amidohydro_1"/>
    <property type="match status" value="1"/>
</dbReference>
<dbReference type="Gene3D" id="2.30.40.10">
    <property type="entry name" value="Urease, subunit C, domain 1"/>
    <property type="match status" value="1"/>
</dbReference>
<evidence type="ECO:0000313" key="11">
    <source>
        <dbReference type="EMBL" id="MBX8643670.1"/>
    </source>
</evidence>
<dbReference type="SUPFAM" id="SSF51556">
    <property type="entry name" value="Metallo-dependent hydrolases"/>
    <property type="match status" value="1"/>
</dbReference>
<evidence type="ECO:0000259" key="9">
    <source>
        <dbReference type="Pfam" id="PF01979"/>
    </source>
</evidence>
<dbReference type="GO" id="GO:0050480">
    <property type="term" value="F:imidazolonepropionase activity"/>
    <property type="evidence" value="ECO:0007669"/>
    <property type="project" value="UniProtKB-UniRule"/>
</dbReference>
<gene>
    <name evidence="10" type="primary">hutI</name>
    <name evidence="10" type="ORF">J9259_02105</name>
    <name evidence="11" type="ORF">KIY12_02940</name>
</gene>
<dbReference type="EC" id="3.5.2.7" evidence="2 8"/>
<keyword evidence="4 10" id="KW-0378">Hydrolase</keyword>
<dbReference type="EMBL" id="JAHEAC010000015">
    <property type="protein sequence ID" value="MBX8643670.1"/>
    <property type="molecule type" value="Genomic_DNA"/>
</dbReference>
<evidence type="ECO:0000256" key="7">
    <source>
        <dbReference type="ARBA" id="ARBA00023004"/>
    </source>
</evidence>
<feature type="domain" description="Amidohydrolase-related" evidence="9">
    <location>
        <begin position="68"/>
        <end position="404"/>
    </location>
</feature>
<keyword evidence="3" id="KW-0479">Metal-binding</keyword>
<evidence type="ECO:0000313" key="12">
    <source>
        <dbReference type="Proteomes" id="UP000716004"/>
    </source>
</evidence>
<evidence type="ECO:0000256" key="2">
    <source>
        <dbReference type="ARBA" id="ARBA00012864"/>
    </source>
</evidence>
<keyword evidence="6" id="KW-0862">Zinc</keyword>
<reference evidence="10" key="1">
    <citation type="submission" date="2021-04" db="EMBL/GenBank/DDBJ databases">
        <title>Genomic insights into ecological role and evolution of a novel Thermoplasmata order Candidatus Sysuiplasmatales.</title>
        <authorList>
            <person name="Yuan Y."/>
        </authorList>
    </citation>
    <scope>NUCLEOTIDE SEQUENCE</scope>
    <source>
        <strain evidence="11">TUT19-bin139</strain>
        <strain evidence="10">YP2-bin.285</strain>
    </source>
</reference>
<dbReference type="EMBL" id="JAGVSJ010000003">
    <property type="protein sequence ID" value="MBX8631304.1"/>
    <property type="molecule type" value="Genomic_DNA"/>
</dbReference>
<name>A0A8J8CAM8_9ARCH</name>
<dbReference type="InterPro" id="IPR005920">
    <property type="entry name" value="HutI"/>
</dbReference>